<accession>A0ACB8RHM9</accession>
<reference evidence="1" key="2">
    <citation type="journal article" date="2022" name="New Phytol.">
        <title>Evolutionary transition to the ectomycorrhizal habit in the genomes of a hyperdiverse lineage of mushroom-forming fungi.</title>
        <authorList>
            <person name="Looney B."/>
            <person name="Miyauchi S."/>
            <person name="Morin E."/>
            <person name="Drula E."/>
            <person name="Courty P.E."/>
            <person name="Kohler A."/>
            <person name="Kuo A."/>
            <person name="LaButti K."/>
            <person name="Pangilinan J."/>
            <person name="Lipzen A."/>
            <person name="Riley R."/>
            <person name="Andreopoulos W."/>
            <person name="He G."/>
            <person name="Johnson J."/>
            <person name="Nolan M."/>
            <person name="Tritt A."/>
            <person name="Barry K.W."/>
            <person name="Grigoriev I.V."/>
            <person name="Nagy L.G."/>
            <person name="Hibbett D."/>
            <person name="Henrissat B."/>
            <person name="Matheny P.B."/>
            <person name="Labbe J."/>
            <person name="Martin F.M."/>
        </authorList>
    </citation>
    <scope>NUCLEOTIDE SEQUENCE</scope>
    <source>
        <strain evidence="1">FP105234-sp</strain>
    </source>
</reference>
<evidence type="ECO:0000313" key="2">
    <source>
        <dbReference type="Proteomes" id="UP000814033"/>
    </source>
</evidence>
<organism evidence="1 2">
    <name type="scientific">Auriscalpium vulgare</name>
    <dbReference type="NCBI Taxonomy" id="40419"/>
    <lineage>
        <taxon>Eukaryota</taxon>
        <taxon>Fungi</taxon>
        <taxon>Dikarya</taxon>
        <taxon>Basidiomycota</taxon>
        <taxon>Agaricomycotina</taxon>
        <taxon>Agaricomycetes</taxon>
        <taxon>Russulales</taxon>
        <taxon>Auriscalpiaceae</taxon>
        <taxon>Auriscalpium</taxon>
    </lineage>
</organism>
<protein>
    <submittedName>
        <fullName evidence="1">Uncharacterized protein</fullName>
    </submittedName>
</protein>
<feature type="non-terminal residue" evidence="1">
    <location>
        <position position="1"/>
    </location>
</feature>
<dbReference type="EMBL" id="MU276031">
    <property type="protein sequence ID" value="KAI0043141.1"/>
    <property type="molecule type" value="Genomic_DNA"/>
</dbReference>
<gene>
    <name evidence="1" type="ORF">FA95DRAFT_1499054</name>
</gene>
<proteinExistence type="predicted"/>
<keyword evidence="2" id="KW-1185">Reference proteome</keyword>
<dbReference type="Proteomes" id="UP000814033">
    <property type="component" value="Unassembled WGS sequence"/>
</dbReference>
<evidence type="ECO:0000313" key="1">
    <source>
        <dbReference type="EMBL" id="KAI0043141.1"/>
    </source>
</evidence>
<sequence length="65" mass="7154">LLFLPTYSPDLNPIEESFSAVKAHLRRHGSALRISAFLEDDLLEACVAAVTPVKAASWYAHSGYH</sequence>
<reference evidence="1" key="1">
    <citation type="submission" date="2021-02" db="EMBL/GenBank/DDBJ databases">
        <authorList>
            <consortium name="DOE Joint Genome Institute"/>
            <person name="Ahrendt S."/>
            <person name="Looney B.P."/>
            <person name="Miyauchi S."/>
            <person name="Morin E."/>
            <person name="Drula E."/>
            <person name="Courty P.E."/>
            <person name="Chicoki N."/>
            <person name="Fauchery L."/>
            <person name="Kohler A."/>
            <person name="Kuo A."/>
            <person name="Labutti K."/>
            <person name="Pangilinan J."/>
            <person name="Lipzen A."/>
            <person name="Riley R."/>
            <person name="Andreopoulos W."/>
            <person name="He G."/>
            <person name="Johnson J."/>
            <person name="Barry K.W."/>
            <person name="Grigoriev I.V."/>
            <person name="Nagy L."/>
            <person name="Hibbett D."/>
            <person name="Henrissat B."/>
            <person name="Matheny P.B."/>
            <person name="Labbe J."/>
            <person name="Martin F."/>
        </authorList>
    </citation>
    <scope>NUCLEOTIDE SEQUENCE</scope>
    <source>
        <strain evidence="1">FP105234-sp</strain>
    </source>
</reference>
<comment type="caution">
    <text evidence="1">The sequence shown here is derived from an EMBL/GenBank/DDBJ whole genome shotgun (WGS) entry which is preliminary data.</text>
</comment>
<name>A0ACB8RHM9_9AGAM</name>